<reference evidence="1" key="1">
    <citation type="submission" date="2023-03" db="EMBL/GenBank/DDBJ databases">
        <title>Massive genome expansion in bonnet fungi (Mycena s.s.) driven by repeated elements and novel gene families across ecological guilds.</title>
        <authorList>
            <consortium name="Lawrence Berkeley National Laboratory"/>
            <person name="Harder C.B."/>
            <person name="Miyauchi S."/>
            <person name="Viragh M."/>
            <person name="Kuo A."/>
            <person name="Thoen E."/>
            <person name="Andreopoulos B."/>
            <person name="Lu D."/>
            <person name="Skrede I."/>
            <person name="Drula E."/>
            <person name="Henrissat B."/>
            <person name="Morin E."/>
            <person name="Kohler A."/>
            <person name="Barry K."/>
            <person name="LaButti K."/>
            <person name="Morin E."/>
            <person name="Salamov A."/>
            <person name="Lipzen A."/>
            <person name="Mereny Z."/>
            <person name="Hegedus B."/>
            <person name="Baldrian P."/>
            <person name="Stursova M."/>
            <person name="Weitz H."/>
            <person name="Taylor A."/>
            <person name="Grigoriev I.V."/>
            <person name="Nagy L.G."/>
            <person name="Martin F."/>
            <person name="Kauserud H."/>
        </authorList>
    </citation>
    <scope>NUCLEOTIDE SEQUENCE</scope>
    <source>
        <strain evidence="1">CBHHK200</strain>
    </source>
</reference>
<dbReference type="AlphaFoldDB" id="A0AAD6X240"/>
<organism evidence="1 2">
    <name type="scientific">Mycena alexandri</name>
    <dbReference type="NCBI Taxonomy" id="1745969"/>
    <lineage>
        <taxon>Eukaryota</taxon>
        <taxon>Fungi</taxon>
        <taxon>Dikarya</taxon>
        <taxon>Basidiomycota</taxon>
        <taxon>Agaricomycotina</taxon>
        <taxon>Agaricomycetes</taxon>
        <taxon>Agaricomycetidae</taxon>
        <taxon>Agaricales</taxon>
        <taxon>Marasmiineae</taxon>
        <taxon>Mycenaceae</taxon>
        <taxon>Mycena</taxon>
    </lineage>
</organism>
<evidence type="ECO:0000313" key="1">
    <source>
        <dbReference type="EMBL" id="KAJ7032870.1"/>
    </source>
</evidence>
<accession>A0AAD6X240</accession>
<dbReference type="EMBL" id="JARJCM010000069">
    <property type="protein sequence ID" value="KAJ7032870.1"/>
    <property type="molecule type" value="Genomic_DNA"/>
</dbReference>
<name>A0AAD6X240_9AGAR</name>
<protein>
    <submittedName>
        <fullName evidence="1">Uncharacterized protein</fullName>
    </submittedName>
</protein>
<evidence type="ECO:0000313" key="2">
    <source>
        <dbReference type="Proteomes" id="UP001218188"/>
    </source>
</evidence>
<dbReference type="Proteomes" id="UP001218188">
    <property type="component" value="Unassembled WGS sequence"/>
</dbReference>
<proteinExistence type="predicted"/>
<sequence>MPESNGKPRKAEPEPNFQETKRVIVLVEVKRLLRGRGPESNGATKLSDCDILVLEPLTADNQKHLHIMYHASQQSNCTQHFHKSGRFGGSKFLVQIFPKIPQDTPGDIGHKFRRKI</sequence>
<comment type="caution">
    <text evidence="1">The sequence shown here is derived from an EMBL/GenBank/DDBJ whole genome shotgun (WGS) entry which is preliminary data.</text>
</comment>
<gene>
    <name evidence="1" type="ORF">C8F04DRAFT_1184565</name>
</gene>
<keyword evidence="2" id="KW-1185">Reference proteome</keyword>